<accession>A0A4Y3QS36</accession>
<evidence type="ECO:0000313" key="2">
    <source>
        <dbReference type="EMBL" id="GEB47228.1"/>
    </source>
</evidence>
<dbReference type="EMBL" id="BJML01000014">
    <property type="protein sequence ID" value="GEB47228.1"/>
    <property type="molecule type" value="Genomic_DNA"/>
</dbReference>
<comment type="caution">
    <text evidence="2">The sequence shown here is derived from an EMBL/GenBank/DDBJ whole genome shotgun (WGS) entry which is preliminary data.</text>
</comment>
<evidence type="ECO:0000256" key="1">
    <source>
        <dbReference type="SAM" id="MobiDB-lite"/>
    </source>
</evidence>
<evidence type="ECO:0000313" key="3">
    <source>
        <dbReference type="Proteomes" id="UP000319525"/>
    </source>
</evidence>
<dbReference type="Proteomes" id="UP000319525">
    <property type="component" value="Unassembled WGS sequence"/>
</dbReference>
<protein>
    <submittedName>
        <fullName evidence="2">Uncharacterized protein</fullName>
    </submittedName>
</protein>
<reference evidence="2 3" key="1">
    <citation type="submission" date="2019-06" db="EMBL/GenBank/DDBJ databases">
        <title>Whole genome shotgun sequence of Microbacterium testaceum NBRC 12675.</title>
        <authorList>
            <person name="Hosoyama A."/>
            <person name="Uohara A."/>
            <person name="Ohji S."/>
            <person name="Ichikawa N."/>
        </authorList>
    </citation>
    <scope>NUCLEOTIDE SEQUENCE [LARGE SCALE GENOMIC DNA]</scope>
    <source>
        <strain evidence="2 3">NBRC 12675</strain>
    </source>
</reference>
<gene>
    <name evidence="2" type="ORF">MTE01_31730</name>
</gene>
<organism evidence="2 3">
    <name type="scientific">Microbacterium testaceum</name>
    <name type="common">Aureobacterium testaceum</name>
    <name type="synonym">Brevibacterium testaceum</name>
    <dbReference type="NCBI Taxonomy" id="2033"/>
    <lineage>
        <taxon>Bacteria</taxon>
        <taxon>Bacillati</taxon>
        <taxon>Actinomycetota</taxon>
        <taxon>Actinomycetes</taxon>
        <taxon>Micrococcales</taxon>
        <taxon>Microbacteriaceae</taxon>
        <taxon>Microbacterium</taxon>
    </lineage>
</organism>
<sequence length="98" mass="10494">MFSAEESVSAFSCCTPSQAKTAVHTATTATCVATCTTSMRVANRIRTSRLDSRARNAQNTRYAHNRPQCEQERAGVPGARSVTGSSARVAPVTTKESR</sequence>
<dbReference type="AlphaFoldDB" id="A0A4Y3QS36"/>
<name>A0A4Y3QS36_MICTE</name>
<proteinExistence type="predicted"/>
<feature type="region of interest" description="Disordered" evidence="1">
    <location>
        <begin position="52"/>
        <end position="98"/>
    </location>
</feature>